<proteinExistence type="predicted"/>
<evidence type="ECO:0000313" key="1">
    <source>
        <dbReference type="EMBL" id="KAF2106615.1"/>
    </source>
</evidence>
<keyword evidence="2" id="KW-1185">Reference proteome</keyword>
<gene>
    <name evidence="1" type="ORF">BDV96DRAFT_654615</name>
</gene>
<protein>
    <submittedName>
        <fullName evidence="1">Uncharacterized protein</fullName>
    </submittedName>
</protein>
<evidence type="ECO:0000313" key="2">
    <source>
        <dbReference type="Proteomes" id="UP000799770"/>
    </source>
</evidence>
<reference evidence="1" key="1">
    <citation type="journal article" date="2020" name="Stud. Mycol.">
        <title>101 Dothideomycetes genomes: a test case for predicting lifestyles and emergence of pathogens.</title>
        <authorList>
            <person name="Haridas S."/>
            <person name="Albert R."/>
            <person name="Binder M."/>
            <person name="Bloem J."/>
            <person name="Labutti K."/>
            <person name="Salamov A."/>
            <person name="Andreopoulos B."/>
            <person name="Baker S."/>
            <person name="Barry K."/>
            <person name="Bills G."/>
            <person name="Bluhm B."/>
            <person name="Cannon C."/>
            <person name="Castanera R."/>
            <person name="Culley D."/>
            <person name="Daum C."/>
            <person name="Ezra D."/>
            <person name="Gonzalez J."/>
            <person name="Henrissat B."/>
            <person name="Kuo A."/>
            <person name="Liang C."/>
            <person name="Lipzen A."/>
            <person name="Lutzoni F."/>
            <person name="Magnuson J."/>
            <person name="Mondo S."/>
            <person name="Nolan M."/>
            <person name="Ohm R."/>
            <person name="Pangilinan J."/>
            <person name="Park H.-J."/>
            <person name="Ramirez L."/>
            <person name="Alfaro M."/>
            <person name="Sun H."/>
            <person name="Tritt A."/>
            <person name="Yoshinaga Y."/>
            <person name="Zwiers L.-H."/>
            <person name="Turgeon B."/>
            <person name="Goodwin S."/>
            <person name="Spatafora J."/>
            <person name="Crous P."/>
            <person name="Grigoriev I."/>
        </authorList>
    </citation>
    <scope>NUCLEOTIDE SEQUENCE</scope>
    <source>
        <strain evidence="1">CBS 627.86</strain>
    </source>
</reference>
<name>A0A6A5YHV0_9PLEO</name>
<dbReference type="Proteomes" id="UP000799770">
    <property type="component" value="Unassembled WGS sequence"/>
</dbReference>
<accession>A0A6A5YHV0</accession>
<sequence length="161" mass="18826">MCFGRRDKKIPGPEEQLATLIDTLYPQPYGYGDIINESLQQTKNSPLTYDIGGLPPRTFFELSSRERRTFVLKRLEDASKMLAYYFSRIVQEVNSLETSQNPSQESPNQRIHGRIHNYIKSMQSEVDSLEDWLLSTDEEELLKFMVFLRFVEELTPSRLKI</sequence>
<dbReference type="EMBL" id="ML977361">
    <property type="protein sequence ID" value="KAF2106615.1"/>
    <property type="molecule type" value="Genomic_DNA"/>
</dbReference>
<organism evidence="1 2">
    <name type="scientific">Lophiotrema nucula</name>
    <dbReference type="NCBI Taxonomy" id="690887"/>
    <lineage>
        <taxon>Eukaryota</taxon>
        <taxon>Fungi</taxon>
        <taxon>Dikarya</taxon>
        <taxon>Ascomycota</taxon>
        <taxon>Pezizomycotina</taxon>
        <taxon>Dothideomycetes</taxon>
        <taxon>Pleosporomycetidae</taxon>
        <taxon>Pleosporales</taxon>
        <taxon>Lophiotremataceae</taxon>
        <taxon>Lophiotrema</taxon>
    </lineage>
</organism>
<dbReference type="AlphaFoldDB" id="A0A6A5YHV0"/>